<comment type="caution">
    <text evidence="1">The sequence shown here is derived from an EMBL/GenBank/DDBJ whole genome shotgun (WGS) entry which is preliminary data.</text>
</comment>
<sequence>MVISCAGMDRKDAINARLSELCAALVPYSSRLQTLDYGKISVQPGCLEYHLGMLRICMVHAMQKEVSLDTVSYFIEIMLLLVEKYEIEHENSGIVIQLADIRAKVPAEFQQTLEDGWKMVVGF</sequence>
<dbReference type="AlphaFoldDB" id="A0A2H0V172"/>
<proteinExistence type="predicted"/>
<evidence type="ECO:0000313" key="2">
    <source>
        <dbReference type="Proteomes" id="UP000228626"/>
    </source>
</evidence>
<accession>A0A2H0V172</accession>
<evidence type="ECO:0000313" key="1">
    <source>
        <dbReference type="EMBL" id="PIR92844.1"/>
    </source>
</evidence>
<reference evidence="2" key="1">
    <citation type="submission" date="2017-09" db="EMBL/GenBank/DDBJ databases">
        <title>Depth-based differentiation of microbial function through sediment-hosted aquifers and enrichment of novel symbionts in the deep terrestrial subsurface.</title>
        <authorList>
            <person name="Probst A.J."/>
            <person name="Ladd B."/>
            <person name="Jarett J.K."/>
            <person name="Geller-Mcgrath D.E."/>
            <person name="Sieber C.M.K."/>
            <person name="Emerson J.B."/>
            <person name="Anantharaman K."/>
            <person name="Thomas B.C."/>
            <person name="Malmstrom R."/>
            <person name="Stieglmeier M."/>
            <person name="Klingl A."/>
            <person name="Woyke T."/>
            <person name="Ryan C.M."/>
            <person name="Banfield J.F."/>
        </authorList>
    </citation>
    <scope>NUCLEOTIDE SEQUENCE [LARGE SCALE GENOMIC DNA]</scope>
</reference>
<name>A0A2H0V172_9BACT</name>
<organism evidence="1 2">
    <name type="scientific">Candidatus Falkowbacteria bacterium CG10_big_fil_rev_8_21_14_0_10_43_10</name>
    <dbReference type="NCBI Taxonomy" id="1974567"/>
    <lineage>
        <taxon>Bacteria</taxon>
        <taxon>Candidatus Falkowiibacteriota</taxon>
    </lineage>
</organism>
<protein>
    <submittedName>
        <fullName evidence="1">Uncharacterized protein</fullName>
    </submittedName>
</protein>
<dbReference type="EMBL" id="PFAR01000047">
    <property type="protein sequence ID" value="PIR92844.1"/>
    <property type="molecule type" value="Genomic_DNA"/>
</dbReference>
<gene>
    <name evidence="1" type="ORF">COT99_03915</name>
</gene>
<dbReference type="Proteomes" id="UP000228626">
    <property type="component" value="Unassembled WGS sequence"/>
</dbReference>